<sequence>MRSDNLHLVLRTKRRDQCPSYHRGNKLDDAESMKMNTSSTTRRKNSENEIRDHPDNQNNVEEQQEKVKYPKSVFFIISNEFCERFSYYGMRTVLSLYLLNMLGYSESTSTIIYHVFSSLVYFFPLIGAIISDSWLGKFNTILYLSIIYSLGQVILSLSAATPIGLPAREFSILGLILIALGTGGIKPCVSAFGGDQFVLPQQEKQLAMFFSLFYFSINTGSLISTILTPVIRKTECFGVDCYFVAFLVPAVLMITSIVVFVFGKRMYKMVNPTGNLIVKVTKCVCHAIYNKIKGKGEKRDHWLDHADDVYDNKLIEDIKVVLQVLKLFVPLPIFWALYDQQGSQWTFQATRMDGQIGSIVILPDQLQAVNPLLIIIFIPIFETGIYPIFAKIHFINTPLKKLVVGGLLASVAFVAAGIVEIELEKTYPQLPTNGSAQIRIFNTMNCTVSVKLNLSQVNLDKNIDPLSMSEVLEIKVNESIDIPYTADFTDCYYNGYSTFKKNEGNMFAEEANATSWVITPLGLEYSYKDTVNKPENGKPMIRSVIYLESESNATLLLRNDENKTVVSIPVSFHFSESKLKEIEDPSEYDVYLDETLLDKNVPFKSGGVYTVVGSKVMYNNKPKIVGKTVTVTPPNSLHMAWMLPQYIIITMAEVMFSVTGLQFAFTQAPVSMKSLLQAGWLLSVAFGNLIVVIVKGAHPFERLVYEIFLYAGLMAVVMVIFGIMTIFYKYVEIPEEEDNDVAMPLEEKNGNVNLAYKDDEKR</sequence>
<evidence type="ECO:0000256" key="4">
    <source>
        <dbReference type="ARBA" id="ARBA00022692"/>
    </source>
</evidence>
<proteinExistence type="inferred from homology"/>
<keyword evidence="5" id="KW-0571">Peptide transport</keyword>
<keyword evidence="7 11" id="KW-1133">Transmembrane helix</keyword>
<dbReference type="FunFam" id="1.20.1250.20:FF:000049">
    <property type="entry name" value="Solute carrier family 15 member 2"/>
    <property type="match status" value="1"/>
</dbReference>
<comment type="similarity">
    <text evidence="2">Belongs to the major facilitator superfamily. Proton-dependent oligopeptide transporter (POT/PTR) (TC 2.A.17) family.</text>
</comment>
<feature type="compositionally biased region" description="Basic and acidic residues" evidence="10">
    <location>
        <begin position="44"/>
        <end position="55"/>
    </location>
</feature>
<evidence type="ECO:0000256" key="8">
    <source>
        <dbReference type="ARBA" id="ARBA00023136"/>
    </source>
</evidence>
<dbReference type="SUPFAM" id="SSF103473">
    <property type="entry name" value="MFS general substrate transporter"/>
    <property type="match status" value="1"/>
</dbReference>
<feature type="region of interest" description="Disordered" evidence="10">
    <location>
        <begin position="18"/>
        <end position="64"/>
    </location>
</feature>
<feature type="transmembrane region" description="Helical" evidence="11">
    <location>
        <begin position="646"/>
        <end position="666"/>
    </location>
</feature>
<dbReference type="PROSITE" id="PS01022">
    <property type="entry name" value="PTR2_1"/>
    <property type="match status" value="1"/>
</dbReference>
<feature type="transmembrane region" description="Helical" evidence="11">
    <location>
        <begin position="243"/>
        <end position="262"/>
    </location>
</feature>
<keyword evidence="3" id="KW-0813">Transport</keyword>
<keyword evidence="4 11" id="KW-0812">Transmembrane</keyword>
<evidence type="ECO:0000256" key="3">
    <source>
        <dbReference type="ARBA" id="ARBA00022448"/>
    </source>
</evidence>
<dbReference type="GO" id="GO:0006857">
    <property type="term" value="P:oligopeptide transport"/>
    <property type="evidence" value="ECO:0007669"/>
    <property type="project" value="InterPro"/>
</dbReference>
<dbReference type="InterPro" id="IPR018456">
    <property type="entry name" value="PTR2_symporter_CS"/>
</dbReference>
<dbReference type="Pfam" id="PF00854">
    <property type="entry name" value="PTR2"/>
    <property type="match status" value="2"/>
</dbReference>
<feature type="transmembrane region" description="Helical" evidence="11">
    <location>
        <begin position="111"/>
        <end position="130"/>
    </location>
</feature>
<dbReference type="InterPro" id="IPR036259">
    <property type="entry name" value="MFS_trans_sf"/>
</dbReference>
<dbReference type="AlphaFoldDB" id="A0A836FP15"/>
<comment type="caution">
    <text evidence="12">The sequence shown here is derived from an EMBL/GenBank/DDBJ whole genome shotgun (WGS) entry which is preliminary data.</text>
</comment>
<keyword evidence="6" id="KW-0653">Protein transport</keyword>
<name>A0A836FP15_9HYME</name>
<evidence type="ECO:0000313" key="12">
    <source>
        <dbReference type="EMBL" id="KAG5342112.1"/>
    </source>
</evidence>
<keyword evidence="8 11" id="KW-0472">Membrane</keyword>
<feature type="non-terminal residue" evidence="12">
    <location>
        <position position="1"/>
    </location>
</feature>
<evidence type="ECO:0000256" key="10">
    <source>
        <dbReference type="SAM" id="MobiDB-lite"/>
    </source>
</evidence>
<gene>
    <name evidence="12" type="primary">Slc15a1</name>
    <name evidence="12" type="ORF">G6Z76_0003490</name>
</gene>
<feature type="transmembrane region" description="Helical" evidence="11">
    <location>
        <begin position="678"/>
        <end position="695"/>
    </location>
</feature>
<dbReference type="PANTHER" id="PTHR11654">
    <property type="entry name" value="OLIGOPEPTIDE TRANSPORTER-RELATED"/>
    <property type="match status" value="1"/>
</dbReference>
<evidence type="ECO:0000313" key="13">
    <source>
        <dbReference type="Proteomes" id="UP000669903"/>
    </source>
</evidence>
<accession>A0A836FP15</accession>
<feature type="non-terminal residue" evidence="12">
    <location>
        <position position="762"/>
    </location>
</feature>
<feature type="transmembrane region" description="Helical" evidence="11">
    <location>
        <begin position="142"/>
        <end position="164"/>
    </location>
</feature>
<feature type="transmembrane region" description="Helical" evidence="11">
    <location>
        <begin position="707"/>
        <end position="728"/>
    </location>
</feature>
<organism evidence="12 13">
    <name type="scientific">Acromyrmex charruanus</name>
    <dbReference type="NCBI Taxonomy" id="2715315"/>
    <lineage>
        <taxon>Eukaryota</taxon>
        <taxon>Metazoa</taxon>
        <taxon>Ecdysozoa</taxon>
        <taxon>Arthropoda</taxon>
        <taxon>Hexapoda</taxon>
        <taxon>Insecta</taxon>
        <taxon>Pterygota</taxon>
        <taxon>Neoptera</taxon>
        <taxon>Endopterygota</taxon>
        <taxon>Hymenoptera</taxon>
        <taxon>Apocrita</taxon>
        <taxon>Aculeata</taxon>
        <taxon>Formicoidea</taxon>
        <taxon>Formicidae</taxon>
        <taxon>Myrmicinae</taxon>
        <taxon>Acromyrmex</taxon>
    </lineage>
</organism>
<dbReference type="InterPro" id="IPR000109">
    <property type="entry name" value="POT_fam"/>
</dbReference>
<dbReference type="GO" id="GO:0015031">
    <property type="term" value="P:protein transport"/>
    <property type="evidence" value="ECO:0007669"/>
    <property type="project" value="UniProtKB-KW"/>
</dbReference>
<evidence type="ECO:0000256" key="1">
    <source>
        <dbReference type="ARBA" id="ARBA00004141"/>
    </source>
</evidence>
<evidence type="ECO:0000256" key="9">
    <source>
        <dbReference type="ARBA" id="ARBA00078114"/>
    </source>
</evidence>
<feature type="transmembrane region" description="Helical" evidence="11">
    <location>
        <begin position="372"/>
        <end position="390"/>
    </location>
</feature>
<dbReference type="EMBL" id="JAANIC010003213">
    <property type="protein sequence ID" value="KAG5342112.1"/>
    <property type="molecule type" value="Genomic_DNA"/>
</dbReference>
<dbReference type="GO" id="GO:0022857">
    <property type="term" value="F:transmembrane transporter activity"/>
    <property type="evidence" value="ECO:0007669"/>
    <property type="project" value="InterPro"/>
</dbReference>
<dbReference type="GO" id="GO:0016020">
    <property type="term" value="C:membrane"/>
    <property type="evidence" value="ECO:0007669"/>
    <property type="project" value="UniProtKB-SubCell"/>
</dbReference>
<protein>
    <recommendedName>
        <fullName evidence="9">Oligopeptide transporter 1</fullName>
    </recommendedName>
</protein>
<reference evidence="12" key="1">
    <citation type="submission" date="2020-03" db="EMBL/GenBank/DDBJ databases">
        <title>Relaxed selection underlies rapid genomic changes in the transitions from sociality to social parasitism in ants.</title>
        <authorList>
            <person name="Bi X."/>
        </authorList>
    </citation>
    <scope>NUCLEOTIDE SEQUENCE</scope>
    <source>
        <strain evidence="12">BGI-DK2014a</strain>
        <tissue evidence="12">Whole body</tissue>
    </source>
</reference>
<feature type="transmembrane region" description="Helical" evidence="11">
    <location>
        <begin position="402"/>
        <end position="419"/>
    </location>
</feature>
<keyword evidence="13" id="KW-1185">Reference proteome</keyword>
<evidence type="ECO:0000256" key="2">
    <source>
        <dbReference type="ARBA" id="ARBA00005982"/>
    </source>
</evidence>
<evidence type="ECO:0000256" key="6">
    <source>
        <dbReference type="ARBA" id="ARBA00022927"/>
    </source>
</evidence>
<dbReference type="Proteomes" id="UP000669903">
    <property type="component" value="Unassembled WGS sequence"/>
</dbReference>
<dbReference type="CDD" id="cd17347">
    <property type="entry name" value="MFS_SLC15A1_2_like"/>
    <property type="match status" value="1"/>
</dbReference>
<feature type="transmembrane region" description="Helical" evidence="11">
    <location>
        <begin position="320"/>
        <end position="338"/>
    </location>
</feature>
<feature type="transmembrane region" description="Helical" evidence="11">
    <location>
        <begin position="206"/>
        <end position="231"/>
    </location>
</feature>
<dbReference type="Gene3D" id="1.20.1250.20">
    <property type="entry name" value="MFS general substrate transporter like domains"/>
    <property type="match status" value="2"/>
</dbReference>
<evidence type="ECO:0000256" key="7">
    <source>
        <dbReference type="ARBA" id="ARBA00022989"/>
    </source>
</evidence>
<evidence type="ECO:0000256" key="11">
    <source>
        <dbReference type="SAM" id="Phobius"/>
    </source>
</evidence>
<comment type="subcellular location">
    <subcellularLocation>
        <location evidence="1">Membrane</location>
        <topology evidence="1">Multi-pass membrane protein</topology>
    </subcellularLocation>
</comment>
<feature type="transmembrane region" description="Helical" evidence="11">
    <location>
        <begin position="170"/>
        <end position="194"/>
    </location>
</feature>
<evidence type="ECO:0000256" key="5">
    <source>
        <dbReference type="ARBA" id="ARBA00022856"/>
    </source>
</evidence>